<keyword evidence="5 10" id="KW-0547">Nucleotide-binding</keyword>
<dbReference type="HAMAP" id="MF_01569">
    <property type="entry name" value="Pro_tRNA_synth_type1"/>
    <property type="match status" value="1"/>
</dbReference>
<dbReference type="InterPro" id="IPR033730">
    <property type="entry name" value="ProRS_core_prok"/>
</dbReference>
<feature type="domain" description="Aminoacyl-transfer RNA synthetases class-II family profile" evidence="11">
    <location>
        <begin position="38"/>
        <end position="467"/>
    </location>
</feature>
<evidence type="ECO:0000256" key="6">
    <source>
        <dbReference type="ARBA" id="ARBA00022840"/>
    </source>
</evidence>
<gene>
    <name evidence="10" type="primary">proS</name>
    <name evidence="12" type="ORF">HGMM_OP4C882</name>
</gene>
<dbReference type="CDD" id="cd04334">
    <property type="entry name" value="ProRS-INS"/>
    <property type="match status" value="1"/>
</dbReference>
<proteinExistence type="inferred from homology"/>
<evidence type="ECO:0000256" key="8">
    <source>
        <dbReference type="ARBA" id="ARBA00023146"/>
    </source>
</evidence>
<evidence type="ECO:0000256" key="4">
    <source>
        <dbReference type="ARBA" id="ARBA00022598"/>
    </source>
</evidence>
<evidence type="ECO:0000256" key="5">
    <source>
        <dbReference type="ARBA" id="ARBA00022741"/>
    </source>
</evidence>
<dbReference type="AlphaFoldDB" id="H5SUP6"/>
<dbReference type="InterPro" id="IPR002314">
    <property type="entry name" value="aa-tRNA-synt_IIb"/>
</dbReference>
<dbReference type="GO" id="GO:0004827">
    <property type="term" value="F:proline-tRNA ligase activity"/>
    <property type="evidence" value="ECO:0007669"/>
    <property type="project" value="UniProtKB-UniRule"/>
</dbReference>
<protein>
    <recommendedName>
        <fullName evidence="10">Proline--tRNA ligase</fullName>
        <ecNumber evidence="10">6.1.1.15</ecNumber>
    </recommendedName>
    <alternativeName>
        <fullName evidence="10">Prolyl-tRNA synthetase</fullName>
        <shortName evidence="10">ProRS</shortName>
    </alternativeName>
</protein>
<dbReference type="NCBIfam" id="TIGR00409">
    <property type="entry name" value="proS_fam_II"/>
    <property type="match status" value="1"/>
</dbReference>
<comment type="subunit">
    <text evidence="2 10">Homodimer.</text>
</comment>
<dbReference type="Gene3D" id="3.30.930.10">
    <property type="entry name" value="Bira Bifunctional Protein, Domain 2"/>
    <property type="match status" value="2"/>
</dbReference>
<dbReference type="Pfam" id="PF04073">
    <property type="entry name" value="tRNA_edit"/>
    <property type="match status" value="1"/>
</dbReference>
<evidence type="ECO:0000256" key="9">
    <source>
        <dbReference type="ARBA" id="ARBA00047671"/>
    </source>
</evidence>
<dbReference type="Gene3D" id="3.90.960.10">
    <property type="entry name" value="YbaK/aminoacyl-tRNA synthetase-associated domain"/>
    <property type="match status" value="1"/>
</dbReference>
<dbReference type="SUPFAM" id="SSF55681">
    <property type="entry name" value="Class II aaRS and biotin synthetases"/>
    <property type="match status" value="1"/>
</dbReference>
<keyword evidence="7 10" id="KW-0648">Protein biosynthesis</keyword>
<dbReference type="InterPro" id="IPR006195">
    <property type="entry name" value="aa-tRNA-synth_II"/>
</dbReference>
<dbReference type="SUPFAM" id="SSF55826">
    <property type="entry name" value="YbaK/ProRS associated domain"/>
    <property type="match status" value="1"/>
</dbReference>
<evidence type="ECO:0000256" key="7">
    <source>
        <dbReference type="ARBA" id="ARBA00022917"/>
    </source>
</evidence>
<evidence type="ECO:0000256" key="3">
    <source>
        <dbReference type="ARBA" id="ARBA00022490"/>
    </source>
</evidence>
<comment type="catalytic activity">
    <reaction evidence="9 10">
        <text>tRNA(Pro) + L-proline + ATP = L-prolyl-tRNA(Pro) + AMP + diphosphate</text>
        <dbReference type="Rhea" id="RHEA:14305"/>
        <dbReference type="Rhea" id="RHEA-COMP:9700"/>
        <dbReference type="Rhea" id="RHEA-COMP:9702"/>
        <dbReference type="ChEBI" id="CHEBI:30616"/>
        <dbReference type="ChEBI" id="CHEBI:33019"/>
        <dbReference type="ChEBI" id="CHEBI:60039"/>
        <dbReference type="ChEBI" id="CHEBI:78442"/>
        <dbReference type="ChEBI" id="CHEBI:78532"/>
        <dbReference type="ChEBI" id="CHEBI:456215"/>
        <dbReference type="EC" id="6.1.1.15"/>
    </reaction>
</comment>
<evidence type="ECO:0000256" key="1">
    <source>
        <dbReference type="ARBA" id="ARBA00004496"/>
    </source>
</evidence>
<accession>H5SUP6</accession>
<keyword evidence="4 10" id="KW-0436">Ligase</keyword>
<evidence type="ECO:0000256" key="10">
    <source>
        <dbReference type="HAMAP-Rule" id="MF_01569"/>
    </source>
</evidence>
<comment type="function">
    <text evidence="10">Catalyzes the attachment of proline to tRNA(Pro) in a two-step reaction: proline is first activated by ATP to form Pro-AMP and then transferred to the acceptor end of tRNA(Pro). As ProRS can inadvertently accommodate and process non-cognate amino acids such as alanine and cysteine, to avoid such errors it has two additional distinct editing activities against alanine. One activity is designated as 'pretransfer' editing and involves the tRNA(Pro)-independent hydrolysis of activated Ala-AMP. The other activity is designated 'posttransfer' editing and involves deacylation of mischarged Ala-tRNA(Pro). The misacylated Cys-tRNA(Pro) is not edited by ProRS.</text>
</comment>
<dbReference type="CDD" id="cd00779">
    <property type="entry name" value="ProRS_core_prok"/>
    <property type="match status" value="1"/>
</dbReference>
<dbReference type="GO" id="GO:0006433">
    <property type="term" value="P:prolyl-tRNA aminoacylation"/>
    <property type="evidence" value="ECO:0007669"/>
    <property type="project" value="UniProtKB-UniRule"/>
</dbReference>
<dbReference type="GO" id="GO:0002161">
    <property type="term" value="F:aminoacyl-tRNA deacylase activity"/>
    <property type="evidence" value="ECO:0007669"/>
    <property type="project" value="InterPro"/>
</dbReference>
<dbReference type="InterPro" id="IPR004500">
    <property type="entry name" value="Pro-tRNA-synth_IIa_bac-type"/>
</dbReference>
<dbReference type="GO" id="GO:0005524">
    <property type="term" value="F:ATP binding"/>
    <property type="evidence" value="ECO:0007669"/>
    <property type="project" value="UniProtKB-UniRule"/>
</dbReference>
<dbReference type="CDD" id="cd00861">
    <property type="entry name" value="ProRS_anticodon_short"/>
    <property type="match status" value="1"/>
</dbReference>
<evidence type="ECO:0000313" key="12">
    <source>
        <dbReference type="EMBL" id="BAL60246.1"/>
    </source>
</evidence>
<dbReference type="InterPro" id="IPR050062">
    <property type="entry name" value="Pro-tRNA_synthetase"/>
</dbReference>
<dbReference type="EMBL" id="AP011803">
    <property type="protein sequence ID" value="BAL60246.1"/>
    <property type="molecule type" value="Genomic_DNA"/>
</dbReference>
<sequence length="576" mass="64015">MRFSQALIPTLRDAPKEAELISHKLLVRAGVIRPVAAGIYTLLPLGQRVRLKIEKIIREEMDAIGGQEILMPIVQPAELWQESGRWYQYGPELVRFKDRAERELVLATTHEEAVTDIVRREIRSYRQVPLVLYQIQTKFRDEPRPRGGLIRVREFIMKDAYSFHSSDEDLDAFYPKIRSAYERIFRRCGLDPIIVQGDPGLIGGRDSHEFMLLSDAGEDQVALCEHCRYTANREIAQIFKASVNPTDSLGSLEEVATPGCETIQALAEFLKIAPARTAKAVFSIADEKDFIFAVIRGDLEVSETKLANAVGARTLRPATETEIRSVGAVPGYASPVGLHKQSTVKIVADDSVIAEKNLVSGANKEGFHFKNVNYGRDFVANVVADIALVREGDPCPRCRSPLVLKNAIELGHIFKLGTRYSEAMGAKILTKDGSERFLVMGCYGIGVGRLLAAVVEAHHDAQGIIWPEEIAPFHIALLVLNTDRAEQTELAEKLYALLRAAGFEVLYDDRAESAGVKFNDADLIGIPCRMVIGSRSITNKTIELRRRRDGAKRELSYAQGLEGLVRALRAELGMIP</sequence>
<keyword evidence="6 10" id="KW-0067">ATP-binding</keyword>
<name>H5SUP6_ACEAU</name>
<dbReference type="PANTHER" id="PTHR42753:SF2">
    <property type="entry name" value="PROLINE--TRNA LIGASE"/>
    <property type="match status" value="1"/>
</dbReference>
<dbReference type="InterPro" id="IPR023717">
    <property type="entry name" value="Pro-tRNA-Synthase_IIa_type1"/>
</dbReference>
<reference evidence="12" key="1">
    <citation type="journal article" date="2005" name="Environ. Microbiol.">
        <title>Genetic and functional properties of uncultivated thermophilic crenarchaeotes from a subsurface gold mine as revealed by analysis of genome fragments.</title>
        <authorList>
            <person name="Nunoura T."/>
            <person name="Hirayama H."/>
            <person name="Takami H."/>
            <person name="Oida H."/>
            <person name="Nishi S."/>
            <person name="Shimamura S."/>
            <person name="Suzuki Y."/>
            <person name="Inagaki F."/>
            <person name="Takai K."/>
            <person name="Nealson K.H."/>
            <person name="Horikoshi K."/>
        </authorList>
    </citation>
    <scope>NUCLEOTIDE SEQUENCE</scope>
</reference>
<organism evidence="12">
    <name type="scientific">Acetithermum autotrophicum</name>
    <dbReference type="NCBI Taxonomy" id="1446466"/>
    <lineage>
        <taxon>Bacteria</taxon>
        <taxon>Candidatus Bipolaricaulota</taxon>
        <taxon>Candidatus Acetithermum</taxon>
    </lineage>
</organism>
<dbReference type="NCBIfam" id="NF006625">
    <property type="entry name" value="PRK09194.1"/>
    <property type="match status" value="1"/>
</dbReference>
<dbReference type="InterPro" id="IPR045864">
    <property type="entry name" value="aa-tRNA-synth_II/BPL/LPL"/>
</dbReference>
<dbReference type="PROSITE" id="PS50862">
    <property type="entry name" value="AA_TRNA_LIGASE_II"/>
    <property type="match status" value="1"/>
</dbReference>
<dbReference type="InterPro" id="IPR044140">
    <property type="entry name" value="ProRS_anticodon_short"/>
</dbReference>
<keyword evidence="3 10" id="KW-0963">Cytoplasm</keyword>
<dbReference type="Gene3D" id="3.40.50.800">
    <property type="entry name" value="Anticodon-binding domain"/>
    <property type="match status" value="1"/>
</dbReference>
<dbReference type="SUPFAM" id="SSF52954">
    <property type="entry name" value="Class II aaRS ABD-related"/>
    <property type="match status" value="1"/>
</dbReference>
<dbReference type="Pfam" id="PF00587">
    <property type="entry name" value="tRNA-synt_2b"/>
    <property type="match status" value="1"/>
</dbReference>
<keyword evidence="8 10" id="KW-0030">Aminoacyl-tRNA synthetase</keyword>
<dbReference type="PRINTS" id="PR01046">
    <property type="entry name" value="TRNASYNTHPRO"/>
</dbReference>
<comment type="similarity">
    <text evidence="10">Belongs to the class-II aminoacyl-tRNA synthetase family. ProS type 1 subfamily.</text>
</comment>
<dbReference type="Pfam" id="PF03129">
    <property type="entry name" value="HGTP_anticodon"/>
    <property type="match status" value="1"/>
</dbReference>
<dbReference type="InterPro" id="IPR004154">
    <property type="entry name" value="Anticodon-bd"/>
</dbReference>
<comment type="subcellular location">
    <subcellularLocation>
        <location evidence="1 10">Cytoplasm</location>
    </subcellularLocation>
</comment>
<dbReference type="InterPro" id="IPR036621">
    <property type="entry name" value="Anticodon-bd_dom_sf"/>
</dbReference>
<dbReference type="InterPro" id="IPR036754">
    <property type="entry name" value="YbaK/aa-tRNA-synt-asso_dom_sf"/>
</dbReference>
<reference evidence="12" key="2">
    <citation type="journal article" date="2012" name="PLoS ONE">
        <title>A Deeply Branching Thermophilic Bacterium with an Ancient Acetyl-CoA Pathway Dominates a Subsurface Ecosystem.</title>
        <authorList>
            <person name="Takami H."/>
            <person name="Noguchi H."/>
            <person name="Takaki Y."/>
            <person name="Uchiyama I."/>
            <person name="Toyoda A."/>
            <person name="Nishi S."/>
            <person name="Chee G.-J."/>
            <person name="Arai W."/>
            <person name="Nunoura T."/>
            <person name="Itoh T."/>
            <person name="Hattori M."/>
            <person name="Takai K."/>
        </authorList>
    </citation>
    <scope>NUCLEOTIDE SEQUENCE</scope>
</reference>
<dbReference type="EC" id="6.1.1.15" evidence="10"/>
<dbReference type="InterPro" id="IPR002316">
    <property type="entry name" value="Pro-tRNA-ligase_IIa"/>
</dbReference>
<dbReference type="InterPro" id="IPR007214">
    <property type="entry name" value="YbaK/aa-tRNA-synth-assoc-dom"/>
</dbReference>
<evidence type="ECO:0000259" key="11">
    <source>
        <dbReference type="PROSITE" id="PS50862"/>
    </source>
</evidence>
<dbReference type="GO" id="GO:0005829">
    <property type="term" value="C:cytosol"/>
    <property type="evidence" value="ECO:0007669"/>
    <property type="project" value="TreeGrafter"/>
</dbReference>
<evidence type="ECO:0000256" key="2">
    <source>
        <dbReference type="ARBA" id="ARBA00011738"/>
    </source>
</evidence>
<comment type="domain">
    <text evidence="10">Consists of three domains: the N-terminal catalytic domain, the editing domain and the C-terminal anticodon-binding domain.</text>
</comment>
<dbReference type="PANTHER" id="PTHR42753">
    <property type="entry name" value="MITOCHONDRIAL RIBOSOME PROTEIN L39/PROLYL-TRNA LIGASE FAMILY MEMBER"/>
    <property type="match status" value="1"/>
</dbReference>